<accession>A0ABM8FDL5</accession>
<sequence length="236" mass="27374">MPQTINISPSTVLLTSDPALQISESWFDPTFWQSKNALAGTGNGRGEVWFINSEFGRFVLRRYRRGGLIAKFNKSRFLFTGKSNSRPWLELSLLEKMNALNLPVPRPIGGLYSVSTGFYQAQLLTETIDDAKDLFDIIKSDQQEHVNWQAIGSVIKRFHENGIYHSDLNCHNIMIDKQNKIWVIDFDKCEQRTQQDEWMQSNIDRLKRSLDKESNKHSNFRVSEKQWLAFLEGYHG</sequence>
<keyword evidence="12 15" id="KW-0472">Membrane</keyword>
<evidence type="ECO:0000256" key="12">
    <source>
        <dbReference type="ARBA" id="ARBA00023136"/>
    </source>
</evidence>
<dbReference type="GO" id="GO:0016301">
    <property type="term" value="F:kinase activity"/>
    <property type="evidence" value="ECO:0007669"/>
    <property type="project" value="UniProtKB-KW"/>
</dbReference>
<organism evidence="16 17">
    <name type="scientific">Marinomonas pontica</name>
    <dbReference type="NCBI Taxonomy" id="264739"/>
    <lineage>
        <taxon>Bacteria</taxon>
        <taxon>Pseudomonadati</taxon>
        <taxon>Pseudomonadota</taxon>
        <taxon>Gammaproteobacteria</taxon>
        <taxon>Oceanospirillales</taxon>
        <taxon>Oceanospirillaceae</taxon>
        <taxon>Marinomonas</taxon>
    </lineage>
</organism>
<dbReference type="NCBIfam" id="NF002475">
    <property type="entry name" value="PRK01723.1"/>
    <property type="match status" value="1"/>
</dbReference>
<dbReference type="EC" id="2.7.1.166" evidence="4 15"/>
<dbReference type="SUPFAM" id="SSF56112">
    <property type="entry name" value="Protein kinase-like (PK-like)"/>
    <property type="match status" value="1"/>
</dbReference>
<evidence type="ECO:0000256" key="14">
    <source>
        <dbReference type="ARBA" id="ARBA00034417"/>
    </source>
</evidence>
<evidence type="ECO:0000256" key="8">
    <source>
        <dbReference type="ARBA" id="ARBA00022741"/>
    </source>
</evidence>
<dbReference type="InterPro" id="IPR022826">
    <property type="entry name" value="KDO_kinase"/>
</dbReference>
<keyword evidence="17" id="KW-1185">Reference proteome</keyword>
<dbReference type="Gene3D" id="1.10.510.10">
    <property type="entry name" value="Transferase(Phosphotransferase) domain 1"/>
    <property type="match status" value="1"/>
</dbReference>
<proteinExistence type="inferred from homology"/>
<dbReference type="HAMAP" id="MF_00521">
    <property type="entry name" value="KDO_kinase"/>
    <property type="match status" value="1"/>
</dbReference>
<gene>
    <name evidence="15 16" type="primary">kdkA</name>
    <name evidence="16" type="ORF">MACH16_11810</name>
</gene>
<dbReference type="EMBL" id="AP027271">
    <property type="protein sequence ID" value="BDX02433.1"/>
    <property type="molecule type" value="Genomic_DNA"/>
</dbReference>
<evidence type="ECO:0000313" key="16">
    <source>
        <dbReference type="EMBL" id="BDX02433.1"/>
    </source>
</evidence>
<evidence type="ECO:0000256" key="3">
    <source>
        <dbReference type="ARBA" id="ARBA00010327"/>
    </source>
</evidence>
<evidence type="ECO:0000256" key="2">
    <source>
        <dbReference type="ARBA" id="ARBA00004713"/>
    </source>
</evidence>
<keyword evidence="6 15" id="KW-0997">Cell inner membrane</keyword>
<evidence type="ECO:0000256" key="13">
    <source>
        <dbReference type="ARBA" id="ARBA00029511"/>
    </source>
</evidence>
<feature type="active site" evidence="15">
    <location>
        <position position="167"/>
    </location>
</feature>
<dbReference type="InterPro" id="IPR011009">
    <property type="entry name" value="Kinase-like_dom_sf"/>
</dbReference>
<evidence type="ECO:0000313" key="17">
    <source>
        <dbReference type="Proteomes" id="UP001307608"/>
    </source>
</evidence>
<reference evidence="16 17" key="1">
    <citation type="submission" date="2023-01" db="EMBL/GenBank/DDBJ databases">
        <title>Complete genome sequence of Marinomonas pontica strain 200518_36.</title>
        <authorList>
            <person name="Ueki S."/>
            <person name="Gajardo G."/>
            <person name="Maruyama F."/>
        </authorList>
    </citation>
    <scope>NUCLEOTIDE SEQUENCE [LARGE SCALE GENOMIC DNA]</scope>
    <source>
        <strain evidence="16 17">200518_36</strain>
    </source>
</reference>
<evidence type="ECO:0000256" key="6">
    <source>
        <dbReference type="ARBA" id="ARBA00022519"/>
    </source>
</evidence>
<keyword evidence="11 15" id="KW-0448">Lipopolysaccharide biosynthesis</keyword>
<keyword evidence="5 15" id="KW-1003">Cell membrane</keyword>
<evidence type="ECO:0000256" key="15">
    <source>
        <dbReference type="HAMAP-Rule" id="MF_00521"/>
    </source>
</evidence>
<name>A0ABM8FDL5_9GAMM</name>
<comment type="pathway">
    <text evidence="2 15">Bacterial outer membrane biogenesis; LPS core biosynthesis.</text>
</comment>
<evidence type="ECO:0000256" key="5">
    <source>
        <dbReference type="ARBA" id="ARBA00022475"/>
    </source>
</evidence>
<dbReference type="Proteomes" id="UP001307608">
    <property type="component" value="Chromosome"/>
</dbReference>
<keyword evidence="10 15" id="KW-0067">ATP-binding</keyword>
<evidence type="ECO:0000256" key="1">
    <source>
        <dbReference type="ARBA" id="ARBA00004515"/>
    </source>
</evidence>
<evidence type="ECO:0000256" key="11">
    <source>
        <dbReference type="ARBA" id="ARBA00022985"/>
    </source>
</evidence>
<protein>
    <recommendedName>
        <fullName evidence="13 15">3-deoxy-D-manno-octulosonic acid kinase</fullName>
        <shortName evidence="15">Kdo kinase</shortName>
        <ecNumber evidence="4 15">2.7.1.166</ecNumber>
    </recommendedName>
</protein>
<keyword evidence="9 15" id="KW-0418">Kinase</keyword>
<comment type="subcellular location">
    <subcellularLocation>
        <location evidence="1 15">Cell inner membrane</location>
        <topology evidence="1 15">Peripheral membrane protein</topology>
        <orientation evidence="1 15">Cytoplasmic side</orientation>
    </subcellularLocation>
</comment>
<evidence type="ECO:0000256" key="7">
    <source>
        <dbReference type="ARBA" id="ARBA00022679"/>
    </source>
</evidence>
<evidence type="ECO:0000256" key="9">
    <source>
        <dbReference type="ARBA" id="ARBA00022777"/>
    </source>
</evidence>
<comment type="function">
    <text evidence="15">Catalyzes the ATP-dependent phosphorylation of the 3-deoxy-D-manno-octulosonic acid (Kdo) residue in Kdo-lipid IV(A) at the 4-OH position.</text>
</comment>
<keyword evidence="7 15" id="KW-0808">Transferase</keyword>
<comment type="catalytic activity">
    <reaction evidence="14 15">
        <text>an alpha-Kdo-(2-&gt;6)-lipid IVA + ATP = a 4-O-phospho-alpha-Kdo-(2-&gt;6)-lipid IVA + ADP + H(+)</text>
        <dbReference type="Rhea" id="RHEA:74271"/>
        <dbReference type="ChEBI" id="CHEBI:15378"/>
        <dbReference type="ChEBI" id="CHEBI:30616"/>
        <dbReference type="ChEBI" id="CHEBI:176428"/>
        <dbReference type="ChEBI" id="CHEBI:193140"/>
        <dbReference type="ChEBI" id="CHEBI:456216"/>
        <dbReference type="EC" id="2.7.1.166"/>
    </reaction>
</comment>
<evidence type="ECO:0000256" key="4">
    <source>
        <dbReference type="ARBA" id="ARBA00011988"/>
    </source>
</evidence>
<dbReference type="Pfam" id="PF06293">
    <property type="entry name" value="Kdo"/>
    <property type="match status" value="1"/>
</dbReference>
<evidence type="ECO:0000256" key="10">
    <source>
        <dbReference type="ARBA" id="ARBA00022840"/>
    </source>
</evidence>
<keyword evidence="8 15" id="KW-0547">Nucleotide-binding</keyword>
<comment type="similarity">
    <text evidence="3 15">Belongs to the protein kinase superfamily. KdkA/RfaP family.</text>
</comment>